<reference evidence="1 2" key="1">
    <citation type="submission" date="2011-08" db="EMBL/GenBank/DDBJ databases">
        <title>The Genome Sequence of Eubacteriaceae bacterium ACC19a.</title>
        <authorList>
            <consortium name="The Broad Institute Genome Sequencing Platform"/>
            <person name="Earl A."/>
            <person name="Ward D."/>
            <person name="Feldgarden M."/>
            <person name="Gevers D."/>
            <person name="Sizova M."/>
            <person name="Hazen A."/>
            <person name="Epstein S."/>
            <person name="Young S.K."/>
            <person name="Zeng Q."/>
            <person name="Gargeya S."/>
            <person name="Fitzgerald M."/>
            <person name="Haas B."/>
            <person name="Abouelleil A."/>
            <person name="Alvarado L."/>
            <person name="Arachchi H.M."/>
            <person name="Berlin A."/>
            <person name="Brown A."/>
            <person name="Chapman S.B."/>
            <person name="Chen Z."/>
            <person name="Dunbar C."/>
            <person name="Freedman E."/>
            <person name="Gearin G."/>
            <person name="Gellesch M."/>
            <person name="Goldberg J."/>
            <person name="Griggs A."/>
            <person name="Gujja S."/>
            <person name="Heiman D."/>
            <person name="Howarth C."/>
            <person name="Larson L."/>
            <person name="Lui A."/>
            <person name="MacDonald P.J.P."/>
            <person name="Montmayeur A."/>
            <person name="Murphy C."/>
            <person name="Neiman D."/>
            <person name="Pearson M."/>
            <person name="Priest M."/>
            <person name="Roberts A."/>
            <person name="Saif S."/>
            <person name="Shea T."/>
            <person name="Shenoy N."/>
            <person name="Sisk P."/>
            <person name="Stolte C."/>
            <person name="Sykes S."/>
            <person name="Wortman J."/>
            <person name="Nusbaum C."/>
            <person name="Birren B."/>
        </authorList>
    </citation>
    <scope>NUCLEOTIDE SEQUENCE [LARGE SCALE GENOMIC DNA]</scope>
    <source>
        <strain evidence="1 2">ACC19a</strain>
    </source>
</reference>
<dbReference type="InterPro" id="IPR013324">
    <property type="entry name" value="RNA_pol_sigma_r3/r4-like"/>
</dbReference>
<dbReference type="HOGENOM" id="CLU_1523758_0_0_9"/>
<protein>
    <submittedName>
        <fullName evidence="1">Uncharacterized protein</fullName>
    </submittedName>
</protein>
<dbReference type="EMBL" id="AFZE01000058">
    <property type="protein sequence ID" value="EHL10047.1"/>
    <property type="molecule type" value="Genomic_DNA"/>
</dbReference>
<sequence length="176" mass="21157">MRKNEYSYVENLVKTFFEGDEYAKDEALSEIIECFKPLIVKLMFRYFSVYDEDIMQSAIVELIERTVSYDYLHYNRFAGYIKRFMELYFKRMYFNNINSCEIICDDMYMSEMSCNDVYSVEVDSMMSMLSDSQRYIIKNNVLENKKLQEVAIDMKISYVYAKKIKKSALDVMRKNI</sequence>
<proteinExistence type="predicted"/>
<dbReference type="RefSeq" id="WP_009525274.1">
    <property type="nucleotide sequence ID" value="NZ_JH414550.1"/>
</dbReference>
<gene>
    <name evidence="1" type="ORF">HMPREF9629_01039</name>
</gene>
<evidence type="ECO:0000313" key="2">
    <source>
        <dbReference type="Proteomes" id="UP000006437"/>
    </source>
</evidence>
<name>G9X3T2_9FIRM</name>
<organism evidence="1 2">
    <name type="scientific">Peptoanaerobacter stomatis</name>
    <dbReference type="NCBI Taxonomy" id="796937"/>
    <lineage>
        <taxon>Bacteria</taxon>
        <taxon>Bacillati</taxon>
        <taxon>Bacillota</taxon>
        <taxon>Clostridia</taxon>
        <taxon>Peptostreptococcales</taxon>
        <taxon>Filifactoraceae</taxon>
        <taxon>Peptoanaerobacter</taxon>
    </lineage>
</organism>
<accession>G9X3T2</accession>
<dbReference type="AlphaFoldDB" id="G9X3T2"/>
<dbReference type="Proteomes" id="UP000006437">
    <property type="component" value="Unassembled WGS sequence"/>
</dbReference>
<dbReference type="SUPFAM" id="SSF88659">
    <property type="entry name" value="Sigma3 and sigma4 domains of RNA polymerase sigma factors"/>
    <property type="match status" value="1"/>
</dbReference>
<evidence type="ECO:0000313" key="1">
    <source>
        <dbReference type="EMBL" id="EHL10047.1"/>
    </source>
</evidence>
<dbReference type="BioCyc" id="EBAC796937-HMP:GMGH-1041-MONOMER"/>
<comment type="caution">
    <text evidence="1">The sequence shown here is derived from an EMBL/GenBank/DDBJ whole genome shotgun (WGS) entry which is preliminary data.</text>
</comment>